<feature type="domain" description="Stc1" evidence="2">
    <location>
        <begin position="18"/>
        <end position="102"/>
    </location>
</feature>
<feature type="region of interest" description="Disordered" evidence="1">
    <location>
        <begin position="191"/>
        <end position="251"/>
    </location>
</feature>
<name>A0A1D2J9E3_PARBR</name>
<reference evidence="3 4" key="1">
    <citation type="submission" date="2016-06" db="EMBL/GenBank/DDBJ databases">
        <authorList>
            <person name="Kjaerup R.B."/>
            <person name="Dalgaard T.S."/>
            <person name="Juul-Madsen H.R."/>
        </authorList>
    </citation>
    <scope>NUCLEOTIDE SEQUENCE [LARGE SCALE GENOMIC DNA]</scope>
    <source>
        <strain evidence="3 4">Pb300</strain>
    </source>
</reference>
<feature type="compositionally biased region" description="Polar residues" evidence="1">
    <location>
        <begin position="147"/>
        <end position="171"/>
    </location>
</feature>
<accession>A0A1D2J9E3</accession>
<dbReference type="Pfam" id="PF12898">
    <property type="entry name" value="Stc1"/>
    <property type="match status" value="1"/>
</dbReference>
<dbReference type="AlphaFoldDB" id="A0A1D2J9E3"/>
<feature type="compositionally biased region" description="Acidic residues" evidence="1">
    <location>
        <begin position="204"/>
        <end position="213"/>
    </location>
</feature>
<gene>
    <name evidence="3" type="ORF">ACO22_05826</name>
</gene>
<evidence type="ECO:0000259" key="2">
    <source>
        <dbReference type="Pfam" id="PF12898"/>
    </source>
</evidence>
<dbReference type="Proteomes" id="UP000242814">
    <property type="component" value="Unassembled WGS sequence"/>
</dbReference>
<dbReference type="VEuPathDB" id="FungiDB:PABG_05290"/>
<organism evidence="3 4">
    <name type="scientific">Paracoccidioides brasiliensis</name>
    <dbReference type="NCBI Taxonomy" id="121759"/>
    <lineage>
        <taxon>Eukaryota</taxon>
        <taxon>Fungi</taxon>
        <taxon>Dikarya</taxon>
        <taxon>Ascomycota</taxon>
        <taxon>Pezizomycotina</taxon>
        <taxon>Eurotiomycetes</taxon>
        <taxon>Eurotiomycetidae</taxon>
        <taxon>Onygenales</taxon>
        <taxon>Ajellomycetaceae</taxon>
        <taxon>Paracoccidioides</taxon>
    </lineage>
</organism>
<feature type="region of interest" description="Disordered" evidence="1">
    <location>
        <begin position="297"/>
        <end position="353"/>
    </location>
</feature>
<dbReference type="EMBL" id="LZYO01000276">
    <property type="protein sequence ID" value="ODH20685.1"/>
    <property type="molecule type" value="Genomic_DNA"/>
</dbReference>
<feature type="compositionally biased region" description="Basic and acidic residues" evidence="1">
    <location>
        <begin position="214"/>
        <end position="239"/>
    </location>
</feature>
<evidence type="ECO:0000313" key="3">
    <source>
        <dbReference type="EMBL" id="ODH20685.1"/>
    </source>
</evidence>
<comment type="caution">
    <text evidence="3">The sequence shown here is derived from an EMBL/GenBank/DDBJ whole genome shotgun (WGS) entry which is preliminary data.</text>
</comment>
<proteinExistence type="predicted"/>
<dbReference type="InterPro" id="IPR024630">
    <property type="entry name" value="Stc1"/>
</dbReference>
<evidence type="ECO:0000256" key="1">
    <source>
        <dbReference type="SAM" id="MobiDB-lite"/>
    </source>
</evidence>
<protein>
    <recommendedName>
        <fullName evidence="2">Stc1 domain-containing protein</fullName>
    </recommendedName>
</protein>
<evidence type="ECO:0000313" key="4">
    <source>
        <dbReference type="Proteomes" id="UP000242814"/>
    </source>
</evidence>
<sequence length="353" mass="39735">MAPRNRRFDYIAHNRRIRCKMCTRTRLQSAFSKRQLDLLRRCILEKSSNATTNEGLAICFNCATNQVVELTCCVCDMTMALEFFSKTQRHDPDSARCKNCVQGHLDREPVSEEDLREAIENASSYAATIITHNQGGNRHALAPTRDPATTDNAIQEQKTSHPVNLTAANQNTDDHGIDGSGMWIDARYKGKLAKQSKDRRVSEGSEEDELSETSEERELTKEGNPAREVSKSLKKHELVESSNEQEQNGDFHVEHEFVAFYPRGKPHIRTAEAPASPPSVHSGWEMLGVRACSQMASKAAAERQKRGNPGFAKTPGTRYSKNEAPTMHRPRPTERTVKSDDEDESDVDLQKYM</sequence>
<feature type="region of interest" description="Disordered" evidence="1">
    <location>
        <begin position="133"/>
        <end position="178"/>
    </location>
</feature>
<dbReference type="VEuPathDB" id="FungiDB:PADG_06967"/>